<keyword evidence="3 4" id="KW-0067">ATP-binding</keyword>
<dbReference type="GO" id="GO:0009396">
    <property type="term" value="P:folic acid-containing compound biosynthetic process"/>
    <property type="evidence" value="ECO:0007669"/>
    <property type="project" value="TreeGrafter"/>
</dbReference>
<evidence type="ECO:0000256" key="2">
    <source>
        <dbReference type="ARBA" id="ARBA00022741"/>
    </source>
</evidence>
<evidence type="ECO:0000313" key="7">
    <source>
        <dbReference type="Proteomes" id="UP000198824"/>
    </source>
</evidence>
<keyword evidence="2 4" id="KW-0547">Nucleotide-binding</keyword>
<keyword evidence="7" id="KW-1185">Reference proteome</keyword>
<feature type="binding site" evidence="4">
    <location>
        <position position="59"/>
    </location>
    <ligand>
        <name>substrate</name>
    </ligand>
</feature>
<dbReference type="GO" id="GO:0030272">
    <property type="term" value="F:5-formyltetrahydrofolate cyclo-ligase activity"/>
    <property type="evidence" value="ECO:0007669"/>
    <property type="project" value="UniProtKB-EC"/>
</dbReference>
<dbReference type="InterPro" id="IPR024185">
    <property type="entry name" value="FTHF_cligase-like_sf"/>
</dbReference>
<keyword evidence="6" id="KW-0436">Ligase</keyword>
<evidence type="ECO:0000256" key="3">
    <source>
        <dbReference type="ARBA" id="ARBA00022840"/>
    </source>
</evidence>
<evidence type="ECO:0000256" key="4">
    <source>
        <dbReference type="PIRSR" id="PIRSR006806-1"/>
    </source>
</evidence>
<dbReference type="GO" id="GO:0035999">
    <property type="term" value="P:tetrahydrofolate interconversion"/>
    <property type="evidence" value="ECO:0007669"/>
    <property type="project" value="TreeGrafter"/>
</dbReference>
<feature type="binding site" evidence="4">
    <location>
        <position position="64"/>
    </location>
    <ligand>
        <name>substrate</name>
    </ligand>
</feature>
<evidence type="ECO:0000313" key="6">
    <source>
        <dbReference type="EMBL" id="SFS00215.1"/>
    </source>
</evidence>
<dbReference type="Pfam" id="PF01812">
    <property type="entry name" value="5-FTHF_cyc-lig"/>
    <property type="match status" value="1"/>
</dbReference>
<proteinExistence type="inferred from homology"/>
<accession>A0A1I6L9R4</accession>
<dbReference type="RefSeq" id="WP_093314970.1">
    <property type="nucleotide sequence ID" value="NZ_FOZG01000002.1"/>
</dbReference>
<comment type="similarity">
    <text evidence="1 5">Belongs to the 5-formyltetrahydrofolate cyclo-ligase family.</text>
</comment>
<organism evidence="6 7">
    <name type="scientific">Sphingomonas jatrophae</name>
    <dbReference type="NCBI Taxonomy" id="1166337"/>
    <lineage>
        <taxon>Bacteria</taxon>
        <taxon>Pseudomonadati</taxon>
        <taxon>Pseudomonadota</taxon>
        <taxon>Alphaproteobacteria</taxon>
        <taxon>Sphingomonadales</taxon>
        <taxon>Sphingomonadaceae</taxon>
        <taxon>Sphingomonas</taxon>
    </lineage>
</organism>
<protein>
    <recommendedName>
        <fullName evidence="5">5-formyltetrahydrofolate cyclo-ligase</fullName>
        <ecNumber evidence="5">6.3.3.2</ecNumber>
    </recommendedName>
</protein>
<name>A0A1I6L9R4_9SPHN</name>
<dbReference type="SUPFAM" id="SSF100950">
    <property type="entry name" value="NagB/RpiA/CoA transferase-like"/>
    <property type="match status" value="1"/>
</dbReference>
<feature type="binding site" evidence="4">
    <location>
        <begin position="10"/>
        <end position="14"/>
    </location>
    <ligand>
        <name>ATP</name>
        <dbReference type="ChEBI" id="CHEBI:30616"/>
    </ligand>
</feature>
<dbReference type="EMBL" id="FOZG01000002">
    <property type="protein sequence ID" value="SFS00215.1"/>
    <property type="molecule type" value="Genomic_DNA"/>
</dbReference>
<dbReference type="OrthoDB" id="9801938at2"/>
<dbReference type="AlphaFoldDB" id="A0A1I6L9R4"/>
<dbReference type="GO" id="GO:0005524">
    <property type="term" value="F:ATP binding"/>
    <property type="evidence" value="ECO:0007669"/>
    <property type="project" value="UniProtKB-KW"/>
</dbReference>
<comment type="catalytic activity">
    <reaction evidence="5">
        <text>(6S)-5-formyl-5,6,7,8-tetrahydrofolate + ATP = (6R)-5,10-methenyltetrahydrofolate + ADP + phosphate</text>
        <dbReference type="Rhea" id="RHEA:10488"/>
        <dbReference type="ChEBI" id="CHEBI:30616"/>
        <dbReference type="ChEBI" id="CHEBI:43474"/>
        <dbReference type="ChEBI" id="CHEBI:57455"/>
        <dbReference type="ChEBI" id="CHEBI:57457"/>
        <dbReference type="ChEBI" id="CHEBI:456216"/>
        <dbReference type="EC" id="6.3.3.2"/>
    </reaction>
</comment>
<dbReference type="EC" id="6.3.3.2" evidence="5"/>
<evidence type="ECO:0000256" key="1">
    <source>
        <dbReference type="ARBA" id="ARBA00010638"/>
    </source>
</evidence>
<dbReference type="InterPro" id="IPR002698">
    <property type="entry name" value="FTHF_cligase"/>
</dbReference>
<gene>
    <name evidence="6" type="ORF">SAMN05192580_2486</name>
</gene>
<keyword evidence="5" id="KW-0479">Metal-binding</keyword>
<dbReference type="GO" id="GO:0046872">
    <property type="term" value="F:metal ion binding"/>
    <property type="evidence" value="ECO:0007669"/>
    <property type="project" value="UniProtKB-KW"/>
</dbReference>
<reference evidence="6 7" key="1">
    <citation type="submission" date="2016-10" db="EMBL/GenBank/DDBJ databases">
        <authorList>
            <person name="de Groot N.N."/>
        </authorList>
    </citation>
    <scope>NUCLEOTIDE SEQUENCE [LARGE SCALE GENOMIC DNA]</scope>
    <source>
        <strain evidence="6 7">S5-249</strain>
    </source>
</reference>
<sequence length="192" mass="20734">MTERTAAEAKAALRVELRNRRQAFVIDLAQKATLLVDTLQLAEHAAPLIGQARIVAAYLSTPFEPDPMPILLRALDRGAGLALPRVTGPDAPMTFHEWLPGDPLEEGPFRIDQPLATAERVTPDLILAPLVGFDARLNRLGQGAGYYDRAFAAAPDARRIGIAWSAQQADAIPADAHDVPLHAVVTERGVIQ</sequence>
<dbReference type="NCBIfam" id="TIGR02727">
    <property type="entry name" value="MTHFS_bact"/>
    <property type="match status" value="1"/>
</dbReference>
<dbReference type="PANTHER" id="PTHR23407:SF1">
    <property type="entry name" value="5-FORMYLTETRAHYDROFOLATE CYCLO-LIGASE"/>
    <property type="match status" value="1"/>
</dbReference>
<dbReference type="Gene3D" id="3.40.50.10420">
    <property type="entry name" value="NagB/RpiA/CoA transferase-like"/>
    <property type="match status" value="1"/>
</dbReference>
<comment type="cofactor">
    <cofactor evidence="5">
        <name>Mg(2+)</name>
        <dbReference type="ChEBI" id="CHEBI:18420"/>
    </cofactor>
</comment>
<dbReference type="PIRSF" id="PIRSF006806">
    <property type="entry name" value="FTHF_cligase"/>
    <property type="match status" value="1"/>
</dbReference>
<feature type="binding site" evidence="4">
    <location>
        <begin position="139"/>
        <end position="147"/>
    </location>
    <ligand>
        <name>ATP</name>
        <dbReference type="ChEBI" id="CHEBI:30616"/>
    </ligand>
</feature>
<evidence type="ECO:0000256" key="5">
    <source>
        <dbReference type="RuleBase" id="RU361279"/>
    </source>
</evidence>
<dbReference type="InterPro" id="IPR037171">
    <property type="entry name" value="NagB/RpiA_transferase-like"/>
</dbReference>
<keyword evidence="5" id="KW-0460">Magnesium</keyword>
<dbReference type="PANTHER" id="PTHR23407">
    <property type="entry name" value="ATPASE INHIBITOR/5-FORMYLTETRAHYDROFOLATE CYCLO-LIGASE"/>
    <property type="match status" value="1"/>
</dbReference>
<dbReference type="Proteomes" id="UP000198824">
    <property type="component" value="Unassembled WGS sequence"/>
</dbReference>
<dbReference type="STRING" id="1166337.SAMN05192580_2486"/>